<organism evidence="2 3">
    <name type="scientific">Apolygus lucorum</name>
    <name type="common">Small green plant bug</name>
    <name type="synonym">Lygocoris lucorum</name>
    <dbReference type="NCBI Taxonomy" id="248454"/>
    <lineage>
        <taxon>Eukaryota</taxon>
        <taxon>Metazoa</taxon>
        <taxon>Ecdysozoa</taxon>
        <taxon>Arthropoda</taxon>
        <taxon>Hexapoda</taxon>
        <taxon>Insecta</taxon>
        <taxon>Pterygota</taxon>
        <taxon>Neoptera</taxon>
        <taxon>Paraneoptera</taxon>
        <taxon>Hemiptera</taxon>
        <taxon>Heteroptera</taxon>
        <taxon>Panheteroptera</taxon>
        <taxon>Cimicomorpha</taxon>
        <taxon>Miridae</taxon>
        <taxon>Mirini</taxon>
        <taxon>Apolygus</taxon>
    </lineage>
</organism>
<evidence type="ECO:0000313" key="2">
    <source>
        <dbReference type="EMBL" id="KAF6212705.1"/>
    </source>
</evidence>
<dbReference type="AlphaFoldDB" id="A0A8S9XYL6"/>
<name>A0A8S9XYL6_APOLU</name>
<feature type="compositionally biased region" description="Basic residues" evidence="1">
    <location>
        <begin position="318"/>
        <end position="330"/>
    </location>
</feature>
<dbReference type="Proteomes" id="UP000466442">
    <property type="component" value="Unassembled WGS sequence"/>
</dbReference>
<feature type="region of interest" description="Disordered" evidence="1">
    <location>
        <begin position="303"/>
        <end position="350"/>
    </location>
</feature>
<dbReference type="PANTHER" id="PTHR10773:SF19">
    <property type="match status" value="1"/>
</dbReference>
<gene>
    <name evidence="2" type="ORF">GE061_013231</name>
</gene>
<evidence type="ECO:0000256" key="1">
    <source>
        <dbReference type="SAM" id="MobiDB-lite"/>
    </source>
</evidence>
<dbReference type="EMBL" id="WIXP02000004">
    <property type="protein sequence ID" value="KAF6212705.1"/>
    <property type="molecule type" value="Genomic_DNA"/>
</dbReference>
<keyword evidence="3" id="KW-1185">Reference proteome</keyword>
<protein>
    <submittedName>
        <fullName evidence="2">Uncharacterized protein</fullName>
    </submittedName>
</protein>
<dbReference type="PANTHER" id="PTHR10773">
    <property type="entry name" value="DNA-DIRECTED RNA POLYMERASES I, II, AND III SUBUNIT RPABC2"/>
    <property type="match status" value="1"/>
</dbReference>
<dbReference type="OrthoDB" id="6629246at2759"/>
<reference evidence="2" key="1">
    <citation type="journal article" date="2021" name="Mol. Ecol. Resour.">
        <title>Apolygus lucorum genome provides insights into omnivorousness and mesophyll feeding.</title>
        <authorList>
            <person name="Liu Y."/>
            <person name="Liu H."/>
            <person name="Wang H."/>
            <person name="Huang T."/>
            <person name="Liu B."/>
            <person name="Yang B."/>
            <person name="Yin L."/>
            <person name="Li B."/>
            <person name="Zhang Y."/>
            <person name="Zhang S."/>
            <person name="Jiang F."/>
            <person name="Zhang X."/>
            <person name="Ren Y."/>
            <person name="Wang B."/>
            <person name="Wang S."/>
            <person name="Lu Y."/>
            <person name="Wu K."/>
            <person name="Fan W."/>
            <person name="Wang G."/>
        </authorList>
    </citation>
    <scope>NUCLEOTIDE SEQUENCE</scope>
    <source>
        <strain evidence="2">12Hb</strain>
    </source>
</reference>
<evidence type="ECO:0000313" key="3">
    <source>
        <dbReference type="Proteomes" id="UP000466442"/>
    </source>
</evidence>
<proteinExistence type="predicted"/>
<accession>A0A8S9XYL6</accession>
<sequence>MHRDYVEKCQHNGRTAVSLAKYRQIFKSYNLGFFKPKKDQCGKCLRFSALSENEKKSEQECHDAHLLRKKLAREARNGDKLAAVANPSILAFNFDLESVLNTPKGPSGQIFYMRKLPVYNLTIYNLGNGDGHCYLWDETQGRRGAVEIASCVYSYVMSMDNVKEVRMMSDGCGGQQKNHLFMSMCMLLCRTHPTLQVVDHKFFETGHTEMECDSIHSKIESASKNIPVYVPEGWAQVIRGCRRNPRPFEVHSVRHDEFLQFECSAPKLPIQSVCWLHYQKNKPHSVFYKKSFLDEDFIERSVLPEQPREQPAKESRVRGRPARRQGRGRPARGASRGEQSTPSIPKAYPHPLPIAIPKLKDLHTMIDKLIIPRAHHNYYLNLTSDELVRDALPEPDIEEDESD</sequence>
<comment type="caution">
    <text evidence="2">The sequence shown here is derived from an EMBL/GenBank/DDBJ whole genome shotgun (WGS) entry which is preliminary data.</text>
</comment>
<feature type="compositionally biased region" description="Basic and acidic residues" evidence="1">
    <location>
        <begin position="306"/>
        <end position="317"/>
    </location>
</feature>